<evidence type="ECO:0000313" key="1">
    <source>
        <dbReference type="EMBL" id="PUD98559.1"/>
    </source>
</evidence>
<evidence type="ECO:0000313" key="2">
    <source>
        <dbReference type="Proteomes" id="UP000250928"/>
    </source>
</evidence>
<dbReference type="Proteomes" id="UP000250928">
    <property type="component" value="Unassembled WGS sequence"/>
</dbReference>
<proteinExistence type="predicted"/>
<reference evidence="1 2" key="1">
    <citation type="submission" date="2018-01" db="EMBL/GenBank/DDBJ databases">
        <title>Novel co-symbiosis in the lucinid bivalve Phacoides pectinatus.</title>
        <authorList>
            <person name="Lim S.J."/>
            <person name="Davis B.G."/>
            <person name="Gill D.E."/>
            <person name="Engel A.S."/>
            <person name="Anderson L.C."/>
            <person name="Campbell B.J."/>
        </authorList>
    </citation>
    <scope>NUCLEOTIDE SEQUENCE [LARGE SCALE GENOMIC DNA]</scope>
    <source>
        <strain evidence="1">N3_P5</strain>
    </source>
</reference>
<comment type="caution">
    <text evidence="1">The sequence shown here is derived from an EMBL/GenBank/DDBJ whole genome shotgun (WGS) entry which is preliminary data.</text>
</comment>
<organism evidence="1 2">
    <name type="scientific">Candidatus Sedimenticola endophacoides</name>
    <dbReference type="NCBI Taxonomy" id="2548426"/>
    <lineage>
        <taxon>Bacteria</taxon>
        <taxon>Pseudomonadati</taxon>
        <taxon>Pseudomonadota</taxon>
        <taxon>Gammaproteobacteria</taxon>
        <taxon>Chromatiales</taxon>
        <taxon>Sedimenticolaceae</taxon>
        <taxon>Sedimenticola</taxon>
    </lineage>
</organism>
<sequence length="165" mass="18579">MAATTMNKIEILSVLPLLLARSIPGTLADIVECLGRDFVSWNIIHSRSFPHIYSTRCEDLHLARLDVRLESDESINFITIEPDQFVSLSDLKEAIGLEPTHQGLLMLHFLPSDEHFVRYCLGDQREVHLIYDGNTNEVLRILVKHTPTQVSLPNHDPITSVSAAV</sequence>
<name>A0A657PUV2_9GAMM</name>
<dbReference type="EMBL" id="PQCO01000300">
    <property type="protein sequence ID" value="PUD98559.1"/>
    <property type="molecule type" value="Genomic_DNA"/>
</dbReference>
<gene>
    <name evidence="1" type="ORF">C3L24_12575</name>
</gene>
<dbReference type="AlphaFoldDB" id="A0A657PUV2"/>
<accession>A0A657PUV2</accession>
<protein>
    <submittedName>
        <fullName evidence="1">Uncharacterized protein</fullName>
    </submittedName>
</protein>